<dbReference type="SMART" id="SM00299">
    <property type="entry name" value="CLH"/>
    <property type="match status" value="1"/>
</dbReference>
<accession>A0A5D2LLM9</accession>
<dbReference type="SMR" id="A0A5D2LLM9"/>
<dbReference type="InterPro" id="IPR055358">
    <property type="entry name" value="CHCR"/>
</dbReference>
<dbReference type="Pfam" id="PF00637">
    <property type="entry name" value="Clathrin"/>
    <property type="match status" value="1"/>
</dbReference>
<dbReference type="GO" id="GO:0032051">
    <property type="term" value="F:clathrin light chain binding"/>
    <property type="evidence" value="ECO:0007669"/>
    <property type="project" value="TreeGrafter"/>
</dbReference>
<organism evidence="2 3">
    <name type="scientific">Gossypium tomentosum</name>
    <name type="common">Hawaiian cotton</name>
    <name type="synonym">Gossypium sandvicense</name>
    <dbReference type="NCBI Taxonomy" id="34277"/>
    <lineage>
        <taxon>Eukaryota</taxon>
        <taxon>Viridiplantae</taxon>
        <taxon>Streptophyta</taxon>
        <taxon>Embryophyta</taxon>
        <taxon>Tracheophyta</taxon>
        <taxon>Spermatophyta</taxon>
        <taxon>Magnoliopsida</taxon>
        <taxon>eudicotyledons</taxon>
        <taxon>Gunneridae</taxon>
        <taxon>Pentapetalae</taxon>
        <taxon>rosids</taxon>
        <taxon>malvids</taxon>
        <taxon>Malvales</taxon>
        <taxon>Malvaceae</taxon>
        <taxon>Malvoideae</taxon>
        <taxon>Gossypium</taxon>
    </lineage>
</organism>
<dbReference type="EMBL" id="CM017625">
    <property type="protein sequence ID" value="TYH79492.1"/>
    <property type="molecule type" value="Genomic_DNA"/>
</dbReference>
<dbReference type="GO" id="GO:0071439">
    <property type="term" value="C:clathrin complex"/>
    <property type="evidence" value="ECO:0007669"/>
    <property type="project" value="TreeGrafter"/>
</dbReference>
<dbReference type="GO" id="GO:0005886">
    <property type="term" value="C:plasma membrane"/>
    <property type="evidence" value="ECO:0007669"/>
    <property type="project" value="TreeGrafter"/>
</dbReference>
<dbReference type="PROSITE" id="PS50236">
    <property type="entry name" value="CHCR"/>
    <property type="match status" value="1"/>
</dbReference>
<protein>
    <recommendedName>
        <fullName evidence="4">Clathrin heavy chain linker core motif domain-containing protein</fullName>
    </recommendedName>
</protein>
<evidence type="ECO:0000256" key="1">
    <source>
        <dbReference type="PROSITE-ProRule" id="PRU01006"/>
    </source>
</evidence>
<dbReference type="Proteomes" id="UP000322667">
    <property type="component" value="Chromosome D03"/>
</dbReference>
<dbReference type="GO" id="GO:0006898">
    <property type="term" value="P:receptor-mediated endocytosis"/>
    <property type="evidence" value="ECO:0007669"/>
    <property type="project" value="TreeGrafter"/>
</dbReference>
<gene>
    <name evidence="2" type="ORF">ES332_D03G068500v1</name>
</gene>
<dbReference type="AlphaFoldDB" id="A0A5D2LLM9"/>
<dbReference type="GO" id="GO:0006886">
    <property type="term" value="P:intracellular protein transport"/>
    <property type="evidence" value="ECO:0007669"/>
    <property type="project" value="UniProtKB-UniRule"/>
</dbReference>
<name>A0A5D2LLM9_GOSTO</name>
<dbReference type="PANTHER" id="PTHR10292">
    <property type="entry name" value="CLATHRIN HEAVY CHAIN RELATED"/>
    <property type="match status" value="1"/>
</dbReference>
<dbReference type="GO" id="GO:0009506">
    <property type="term" value="C:plasmodesma"/>
    <property type="evidence" value="ECO:0007669"/>
    <property type="project" value="TreeGrafter"/>
</dbReference>
<dbReference type="InterPro" id="IPR000547">
    <property type="entry name" value="Clathrin_H-chain/VPS_repeat"/>
</dbReference>
<evidence type="ECO:0000313" key="3">
    <source>
        <dbReference type="Proteomes" id="UP000322667"/>
    </source>
</evidence>
<evidence type="ECO:0000313" key="2">
    <source>
        <dbReference type="EMBL" id="TYH79492.1"/>
    </source>
</evidence>
<dbReference type="GO" id="GO:0009507">
    <property type="term" value="C:chloroplast"/>
    <property type="evidence" value="ECO:0007669"/>
    <property type="project" value="TreeGrafter"/>
</dbReference>
<keyword evidence="3" id="KW-1185">Reference proteome</keyword>
<feature type="repeat" description="CHCR" evidence="1">
    <location>
        <begin position="64"/>
        <end position="193"/>
    </location>
</feature>
<dbReference type="GO" id="GO:0005794">
    <property type="term" value="C:Golgi apparatus"/>
    <property type="evidence" value="ECO:0007669"/>
    <property type="project" value="TreeGrafter"/>
</dbReference>
<proteinExistence type="predicted"/>
<dbReference type="InterPro" id="IPR016024">
    <property type="entry name" value="ARM-type_fold"/>
</dbReference>
<reference evidence="2 3" key="1">
    <citation type="submission" date="2019-07" db="EMBL/GenBank/DDBJ databases">
        <title>WGS assembly of Gossypium tomentosum.</title>
        <authorList>
            <person name="Chen Z.J."/>
            <person name="Sreedasyam A."/>
            <person name="Ando A."/>
            <person name="Song Q."/>
            <person name="De L."/>
            <person name="Hulse-Kemp A."/>
            <person name="Ding M."/>
            <person name="Ye W."/>
            <person name="Kirkbride R."/>
            <person name="Jenkins J."/>
            <person name="Plott C."/>
            <person name="Lovell J."/>
            <person name="Lin Y.-M."/>
            <person name="Vaughn R."/>
            <person name="Liu B."/>
            <person name="Li W."/>
            <person name="Simpson S."/>
            <person name="Scheffler B."/>
            <person name="Saski C."/>
            <person name="Grover C."/>
            <person name="Hu G."/>
            <person name="Conover J."/>
            <person name="Carlson J."/>
            <person name="Shu S."/>
            <person name="Boston L."/>
            <person name="Williams M."/>
            <person name="Peterson D."/>
            <person name="Mcgee K."/>
            <person name="Jones D."/>
            <person name="Wendel J."/>
            <person name="Stelly D."/>
            <person name="Grimwood J."/>
            <person name="Schmutz J."/>
        </authorList>
    </citation>
    <scope>NUCLEOTIDE SEQUENCE [LARGE SCALE GENOMIC DNA]</scope>
    <source>
        <strain evidence="2">7179.01</strain>
    </source>
</reference>
<sequence>MLELSSTLSSHFRFLLQSLTEANADSVFRELCQVGYAPDYLFLLQTILRTDPQGAVNFALMMSQMEGGCPVDYNTITDLFLQRNLIREATAFLLDVLKPNLPEHAFLQTKVLEINLVTFPNVADAILANGMFSHYDRPRIAQLCEKAGLYVRALQHYTELPDIKRVIVNTHAIEPQVCVVYYIYLFVLQIIGF</sequence>
<evidence type="ECO:0008006" key="4">
    <source>
        <dbReference type="Google" id="ProtNLM"/>
    </source>
</evidence>
<dbReference type="PANTHER" id="PTHR10292:SF34">
    <property type="entry name" value="CLATHRIN HEAVY CHAIN 1-RELATED"/>
    <property type="match status" value="1"/>
</dbReference>
<dbReference type="SUPFAM" id="SSF48371">
    <property type="entry name" value="ARM repeat"/>
    <property type="match status" value="1"/>
</dbReference>